<accession>A0AAE0C1J0</accession>
<sequence length="210" mass="23846">MVPRDMQDLAEVFSKCVTNLIKLFDQNLPENKCKITHEILEKLNTAQSNAETVCLDQFFNILVKVYNPIDSTNILTIPKTLIKYRLKDQEVGDEEETILLFAKHVTDMAQLITKARDTISKQNVLEELVKILVSFLFDATICAALFSASAEDIHIRFDKAVKKASSKLTGNPETINFVVNTVKQRLDAIDTKDAAERLEKRDVIRDIEAF</sequence>
<gene>
    <name evidence="1" type="ORF">CYMTET_44646</name>
</gene>
<reference evidence="1 2" key="1">
    <citation type="journal article" date="2015" name="Genome Biol. Evol.">
        <title>Comparative Genomics of a Bacterivorous Green Alga Reveals Evolutionary Causalities and Consequences of Phago-Mixotrophic Mode of Nutrition.</title>
        <authorList>
            <person name="Burns J.A."/>
            <person name="Paasch A."/>
            <person name="Narechania A."/>
            <person name="Kim E."/>
        </authorList>
    </citation>
    <scope>NUCLEOTIDE SEQUENCE [LARGE SCALE GENOMIC DNA]</scope>
    <source>
        <strain evidence="1 2">PLY_AMNH</strain>
    </source>
</reference>
<comment type="caution">
    <text evidence="1">The sequence shown here is derived from an EMBL/GenBank/DDBJ whole genome shotgun (WGS) entry which is preliminary data.</text>
</comment>
<name>A0AAE0C1J0_9CHLO</name>
<protein>
    <submittedName>
        <fullName evidence="1">Uncharacterized protein</fullName>
    </submittedName>
</protein>
<keyword evidence="2" id="KW-1185">Reference proteome</keyword>
<evidence type="ECO:0000313" key="1">
    <source>
        <dbReference type="EMBL" id="KAK3245825.1"/>
    </source>
</evidence>
<dbReference type="EMBL" id="LGRX02030310">
    <property type="protein sequence ID" value="KAK3245825.1"/>
    <property type="molecule type" value="Genomic_DNA"/>
</dbReference>
<dbReference type="AlphaFoldDB" id="A0AAE0C1J0"/>
<proteinExistence type="predicted"/>
<dbReference type="Proteomes" id="UP001190700">
    <property type="component" value="Unassembled WGS sequence"/>
</dbReference>
<evidence type="ECO:0000313" key="2">
    <source>
        <dbReference type="Proteomes" id="UP001190700"/>
    </source>
</evidence>
<organism evidence="1 2">
    <name type="scientific">Cymbomonas tetramitiformis</name>
    <dbReference type="NCBI Taxonomy" id="36881"/>
    <lineage>
        <taxon>Eukaryota</taxon>
        <taxon>Viridiplantae</taxon>
        <taxon>Chlorophyta</taxon>
        <taxon>Pyramimonadophyceae</taxon>
        <taxon>Pyramimonadales</taxon>
        <taxon>Pyramimonadaceae</taxon>
        <taxon>Cymbomonas</taxon>
    </lineage>
</organism>